<reference evidence="2 3" key="1">
    <citation type="submission" date="2014-02" db="EMBL/GenBank/DDBJ databases">
        <title>Kosmotoga genome sequencing.</title>
        <authorList>
            <person name="Pollo S.M."/>
            <person name="Charchuk R."/>
            <person name="Nesbo C.L."/>
        </authorList>
    </citation>
    <scope>NUCLEOTIDE SEQUENCE [LARGE SCALE GENOMIC DNA]</scope>
    <source>
        <strain evidence="2 3">S304</strain>
    </source>
</reference>
<dbReference type="GO" id="GO:0010181">
    <property type="term" value="F:FMN binding"/>
    <property type="evidence" value="ECO:0007669"/>
    <property type="project" value="InterPro"/>
</dbReference>
<dbReference type="InterPro" id="IPR007329">
    <property type="entry name" value="FMN-bd"/>
</dbReference>
<sequence>MKKTVKRVLIVVVAAVVLFGCFVTIKLSAEYAQMKKELKTIVLSDIDYSNLEDGNYFGNYKLGLVSAKVRVKIDDGKISDIEIIEHITGKGKKAEGIIDAVIEEQSVKVDIISGATYSSKTILKAIENAVRNGEQNM</sequence>
<evidence type="ECO:0000313" key="3">
    <source>
        <dbReference type="Proteomes" id="UP000077339"/>
    </source>
</evidence>
<keyword evidence="3" id="KW-1185">Reference proteome</keyword>
<name>A0A176JZJ5_9BACT</name>
<dbReference type="Gene3D" id="3.90.1010.20">
    <property type="match status" value="1"/>
</dbReference>
<dbReference type="AlphaFoldDB" id="A0A176JZJ5"/>
<organism evidence="2 3">
    <name type="scientific">Kosmotoga arenicorallina S304</name>
    <dbReference type="NCBI Taxonomy" id="1453497"/>
    <lineage>
        <taxon>Bacteria</taxon>
        <taxon>Thermotogati</taxon>
        <taxon>Thermotogota</taxon>
        <taxon>Thermotogae</taxon>
        <taxon>Kosmotogales</taxon>
        <taxon>Kosmotogaceae</taxon>
        <taxon>Kosmotoga</taxon>
    </lineage>
</organism>
<dbReference type="RefSeq" id="WP_068348083.1">
    <property type="nucleotide sequence ID" value="NZ_JFHK01000018.1"/>
</dbReference>
<dbReference type="GO" id="GO:0016020">
    <property type="term" value="C:membrane"/>
    <property type="evidence" value="ECO:0007669"/>
    <property type="project" value="InterPro"/>
</dbReference>
<dbReference type="EMBL" id="JFHK01000018">
    <property type="protein sequence ID" value="OAA29429.1"/>
    <property type="molecule type" value="Genomic_DNA"/>
</dbReference>
<dbReference type="PATRIC" id="fig|1453497.3.peg.353"/>
<evidence type="ECO:0000259" key="1">
    <source>
        <dbReference type="SMART" id="SM00900"/>
    </source>
</evidence>
<dbReference type="PROSITE" id="PS51257">
    <property type="entry name" value="PROKAR_LIPOPROTEIN"/>
    <property type="match status" value="1"/>
</dbReference>
<feature type="domain" description="FMN-binding" evidence="1">
    <location>
        <begin position="63"/>
        <end position="133"/>
    </location>
</feature>
<dbReference type="Proteomes" id="UP000077339">
    <property type="component" value="Unassembled WGS sequence"/>
</dbReference>
<dbReference type="SMART" id="SM00900">
    <property type="entry name" value="FMN_bind"/>
    <property type="match status" value="1"/>
</dbReference>
<dbReference type="Pfam" id="PF04205">
    <property type="entry name" value="FMN_bind"/>
    <property type="match status" value="1"/>
</dbReference>
<dbReference type="STRING" id="1453497.AT15_01780"/>
<accession>A0A176JZJ5</accession>
<protein>
    <submittedName>
        <fullName evidence="2">FMN-binding protein</fullName>
    </submittedName>
</protein>
<dbReference type="OrthoDB" id="47659at2"/>
<evidence type="ECO:0000313" key="2">
    <source>
        <dbReference type="EMBL" id="OAA29429.1"/>
    </source>
</evidence>
<proteinExistence type="predicted"/>
<comment type="caution">
    <text evidence="2">The sequence shown here is derived from an EMBL/GenBank/DDBJ whole genome shotgun (WGS) entry which is preliminary data.</text>
</comment>
<gene>
    <name evidence="2" type="ORF">AT15_01780</name>
</gene>